<dbReference type="GO" id="GO:0072686">
    <property type="term" value="C:mitotic spindle"/>
    <property type="evidence" value="ECO:0007669"/>
    <property type="project" value="TreeGrafter"/>
</dbReference>
<comment type="caution">
    <text evidence="1">The sequence shown here is derived from an EMBL/GenBank/DDBJ whole genome shotgun (WGS) entry which is preliminary data.</text>
</comment>
<evidence type="ECO:0000313" key="2">
    <source>
        <dbReference type="Proteomes" id="UP000292052"/>
    </source>
</evidence>
<accession>A0A482VFB4</accession>
<reference evidence="1 2" key="1">
    <citation type="submission" date="2017-03" db="EMBL/GenBank/DDBJ databases">
        <title>Genome of the blue death feigning beetle - Asbolus verrucosus.</title>
        <authorList>
            <person name="Rider S.D."/>
        </authorList>
    </citation>
    <scope>NUCLEOTIDE SEQUENCE [LARGE SCALE GENOMIC DNA]</scope>
    <source>
        <strain evidence="1">Butters</strain>
        <tissue evidence="1">Head and leg muscle</tissue>
    </source>
</reference>
<dbReference type="Proteomes" id="UP000292052">
    <property type="component" value="Unassembled WGS sequence"/>
</dbReference>
<dbReference type="OrthoDB" id="6154712at2759"/>
<keyword evidence="2" id="KW-1185">Reference proteome</keyword>
<dbReference type="PANTHER" id="PTHR45589:SF1">
    <property type="entry name" value="WD REPEAT DOMAIN 62, ISOFORM G"/>
    <property type="match status" value="1"/>
</dbReference>
<proteinExistence type="predicted"/>
<gene>
    <name evidence="1" type="ORF">BDFB_011881</name>
</gene>
<sequence>MISASRHTIHFEKSKPDLDSTLTNDDDTLDLSTVEVSHQLCDDVIQQLTKAADKVVELYNRLNETDTDTHESTVAKMDMVKNLEMSILHTHKVLHDCIFKKLKQSNGNVDVNQTDTVKKLNDLVSKGPSGPNSVVSMMEQYSDILLDMVQQKIHNSNI</sequence>
<protein>
    <submittedName>
        <fullName evidence="1">Uncharacterized protein</fullName>
    </submittedName>
</protein>
<name>A0A482VFB4_ASBVE</name>
<organism evidence="1 2">
    <name type="scientific">Asbolus verrucosus</name>
    <name type="common">Desert ironclad beetle</name>
    <dbReference type="NCBI Taxonomy" id="1661398"/>
    <lineage>
        <taxon>Eukaryota</taxon>
        <taxon>Metazoa</taxon>
        <taxon>Ecdysozoa</taxon>
        <taxon>Arthropoda</taxon>
        <taxon>Hexapoda</taxon>
        <taxon>Insecta</taxon>
        <taxon>Pterygota</taxon>
        <taxon>Neoptera</taxon>
        <taxon>Endopterygota</taxon>
        <taxon>Coleoptera</taxon>
        <taxon>Polyphaga</taxon>
        <taxon>Cucujiformia</taxon>
        <taxon>Tenebrionidae</taxon>
        <taxon>Pimeliinae</taxon>
        <taxon>Asbolus</taxon>
    </lineage>
</organism>
<evidence type="ECO:0000313" key="1">
    <source>
        <dbReference type="EMBL" id="RZB94436.1"/>
    </source>
</evidence>
<dbReference type="AlphaFoldDB" id="A0A482VFB4"/>
<dbReference type="InterPro" id="IPR052779">
    <property type="entry name" value="WDR62"/>
</dbReference>
<dbReference type="EMBL" id="QDEB01106424">
    <property type="protein sequence ID" value="RZB94436.1"/>
    <property type="molecule type" value="Genomic_DNA"/>
</dbReference>
<dbReference type="GO" id="GO:0007099">
    <property type="term" value="P:centriole replication"/>
    <property type="evidence" value="ECO:0007669"/>
    <property type="project" value="TreeGrafter"/>
</dbReference>
<dbReference type="PANTHER" id="PTHR45589">
    <property type="entry name" value="WD REPEAT DOMAIN 62, ISOFORM G"/>
    <property type="match status" value="1"/>
</dbReference>